<organism evidence="1 2">
    <name type="scientific">Haematococcus lacustris</name>
    <name type="common">Green alga</name>
    <name type="synonym">Haematococcus pluvialis</name>
    <dbReference type="NCBI Taxonomy" id="44745"/>
    <lineage>
        <taxon>Eukaryota</taxon>
        <taxon>Viridiplantae</taxon>
        <taxon>Chlorophyta</taxon>
        <taxon>core chlorophytes</taxon>
        <taxon>Chlorophyceae</taxon>
        <taxon>CS clade</taxon>
        <taxon>Chlamydomonadales</taxon>
        <taxon>Haematococcaceae</taxon>
        <taxon>Haematococcus</taxon>
    </lineage>
</organism>
<evidence type="ECO:0000313" key="2">
    <source>
        <dbReference type="Proteomes" id="UP000485058"/>
    </source>
</evidence>
<name>A0A699YLG1_HAELA</name>
<keyword evidence="2" id="KW-1185">Reference proteome</keyword>
<dbReference type="EMBL" id="BLLF01000354">
    <property type="protein sequence ID" value="GFH10870.1"/>
    <property type="molecule type" value="Genomic_DNA"/>
</dbReference>
<evidence type="ECO:0000313" key="1">
    <source>
        <dbReference type="EMBL" id="GFH10870.1"/>
    </source>
</evidence>
<protein>
    <submittedName>
        <fullName evidence="1">Uncharacterized protein</fullName>
    </submittedName>
</protein>
<comment type="caution">
    <text evidence="1">The sequence shown here is derived from an EMBL/GenBank/DDBJ whole genome shotgun (WGS) entry which is preliminary data.</text>
</comment>
<dbReference type="Proteomes" id="UP000485058">
    <property type="component" value="Unassembled WGS sequence"/>
</dbReference>
<proteinExistence type="predicted"/>
<reference evidence="1 2" key="1">
    <citation type="submission" date="2020-02" db="EMBL/GenBank/DDBJ databases">
        <title>Draft genome sequence of Haematococcus lacustris strain NIES-144.</title>
        <authorList>
            <person name="Morimoto D."/>
            <person name="Nakagawa S."/>
            <person name="Yoshida T."/>
            <person name="Sawayama S."/>
        </authorList>
    </citation>
    <scope>NUCLEOTIDE SEQUENCE [LARGE SCALE GENOMIC DNA]</scope>
    <source>
        <strain evidence="1 2">NIES-144</strain>
    </source>
</reference>
<accession>A0A699YLG1</accession>
<dbReference type="AlphaFoldDB" id="A0A699YLG1"/>
<gene>
    <name evidence="1" type="ORF">HaLaN_06266</name>
</gene>
<sequence length="128" mass="13589">MAHLLHWDLHAQLGIAEANAGLPCGLVLVALKLGVPVPDCLHRDGLASHQLNVLAATEHGGADLRALGVQQGSGQGPLGLAHLHAFVGDRSHVSSQMLTARMVRFYHAPCGTHEEAVTWVLQKWDGTS</sequence>